<name>A0A317DYP7_9PROT</name>
<dbReference type="Proteomes" id="UP000246077">
    <property type="component" value="Unassembled WGS sequence"/>
</dbReference>
<proteinExistence type="predicted"/>
<keyword evidence="2" id="KW-1185">Reference proteome</keyword>
<comment type="caution">
    <text evidence="1">The sequence shown here is derived from an EMBL/GenBank/DDBJ whole genome shotgun (WGS) entry which is preliminary data.</text>
</comment>
<organism evidence="1 2">
    <name type="scientific">Zavarzinia compransoris</name>
    <dbReference type="NCBI Taxonomy" id="1264899"/>
    <lineage>
        <taxon>Bacteria</taxon>
        <taxon>Pseudomonadati</taxon>
        <taxon>Pseudomonadota</taxon>
        <taxon>Alphaproteobacteria</taxon>
        <taxon>Rhodospirillales</taxon>
        <taxon>Zavarziniaceae</taxon>
        <taxon>Zavarzinia</taxon>
    </lineage>
</organism>
<dbReference type="AlphaFoldDB" id="A0A317DYP7"/>
<sequence length="98" mass="11214">MKAMRPTYVYGDSHPALLPQAQDRQIGELLMVLQRLSETADFGLVDREASRLELGVSSLEFEALVRRTRQRGYIDTQLAYGRLSLTLRGREKLSALYR</sequence>
<evidence type="ECO:0000313" key="2">
    <source>
        <dbReference type="Proteomes" id="UP000246077"/>
    </source>
</evidence>
<gene>
    <name evidence="1" type="ORF">DKG75_15595</name>
</gene>
<protein>
    <submittedName>
        <fullName evidence="1">Uncharacterized protein</fullName>
    </submittedName>
</protein>
<dbReference type="EMBL" id="QGLF01000004">
    <property type="protein sequence ID" value="PWR19877.1"/>
    <property type="molecule type" value="Genomic_DNA"/>
</dbReference>
<evidence type="ECO:0000313" key="1">
    <source>
        <dbReference type="EMBL" id="PWR19877.1"/>
    </source>
</evidence>
<accession>A0A317DYP7</accession>
<reference evidence="2" key="1">
    <citation type="submission" date="2018-05" db="EMBL/GenBank/DDBJ databases">
        <title>Zavarzinia sp. HR-AS.</title>
        <authorList>
            <person name="Lee Y."/>
            <person name="Jeon C.O."/>
        </authorList>
    </citation>
    <scope>NUCLEOTIDE SEQUENCE [LARGE SCALE GENOMIC DNA]</scope>
    <source>
        <strain evidence="2">DSM 1231</strain>
    </source>
</reference>